<keyword evidence="2" id="KW-1185">Reference proteome</keyword>
<dbReference type="PANTHER" id="PTHR34822:SF1">
    <property type="entry name" value="GRPB FAMILY PROTEIN"/>
    <property type="match status" value="1"/>
</dbReference>
<name>A0A3L7JJM5_9BACI</name>
<dbReference type="PANTHER" id="PTHR34822">
    <property type="entry name" value="GRPB DOMAIN PROTEIN (AFU_ORTHOLOGUE AFUA_1G01530)"/>
    <property type="match status" value="1"/>
</dbReference>
<dbReference type="InterPro" id="IPR043519">
    <property type="entry name" value="NT_sf"/>
</dbReference>
<evidence type="ECO:0000313" key="1">
    <source>
        <dbReference type="EMBL" id="RLQ90644.1"/>
    </source>
</evidence>
<dbReference type="OrthoDB" id="9799092at2"/>
<dbReference type="Proteomes" id="UP000276770">
    <property type="component" value="Unassembled WGS sequence"/>
</dbReference>
<reference evidence="1 2" key="1">
    <citation type="submission" date="2018-10" db="EMBL/GenBank/DDBJ databases">
        <title>Falsibacillus sp. genome draft.</title>
        <authorList>
            <person name="Shi S."/>
        </authorList>
    </citation>
    <scope>NUCLEOTIDE SEQUENCE [LARGE SCALE GENOMIC DNA]</scope>
    <source>
        <strain evidence="1 2">GY 10110</strain>
    </source>
</reference>
<dbReference type="Pfam" id="PF04229">
    <property type="entry name" value="GrpB"/>
    <property type="match status" value="1"/>
</dbReference>
<dbReference type="AlphaFoldDB" id="A0A3L7JJM5"/>
<protein>
    <submittedName>
        <fullName evidence="1">GrpB family protein</fullName>
    </submittedName>
</protein>
<accession>A0A3L7JJM5</accession>
<dbReference type="SUPFAM" id="SSF81301">
    <property type="entry name" value="Nucleotidyltransferase"/>
    <property type="match status" value="1"/>
</dbReference>
<comment type="caution">
    <text evidence="1">The sequence shown here is derived from an EMBL/GenBank/DDBJ whole genome shotgun (WGS) entry which is preliminary data.</text>
</comment>
<organism evidence="1 2">
    <name type="scientific">Falsibacillus albus</name>
    <dbReference type="NCBI Taxonomy" id="2478915"/>
    <lineage>
        <taxon>Bacteria</taxon>
        <taxon>Bacillati</taxon>
        <taxon>Bacillota</taxon>
        <taxon>Bacilli</taxon>
        <taxon>Bacillales</taxon>
        <taxon>Bacillaceae</taxon>
        <taxon>Falsibacillus</taxon>
    </lineage>
</organism>
<dbReference type="RefSeq" id="WP_121682726.1">
    <property type="nucleotide sequence ID" value="NZ_RCVZ01000027.1"/>
</dbReference>
<evidence type="ECO:0000313" key="2">
    <source>
        <dbReference type="Proteomes" id="UP000276770"/>
    </source>
</evidence>
<dbReference type="InterPro" id="IPR007344">
    <property type="entry name" value="GrpB/CoaE"/>
</dbReference>
<proteinExistence type="predicted"/>
<dbReference type="EMBL" id="RCVZ01000027">
    <property type="protein sequence ID" value="RLQ90644.1"/>
    <property type="molecule type" value="Genomic_DNA"/>
</dbReference>
<dbReference type="Gene3D" id="3.30.460.10">
    <property type="entry name" value="Beta Polymerase, domain 2"/>
    <property type="match status" value="1"/>
</dbReference>
<gene>
    <name evidence="1" type="ORF">D9X91_21575</name>
</gene>
<sequence length="176" mass="20150">MARKVEVTEYQPDWKAFCQSEVHRLSLVLDQEQVHFHHIGSTAVPGLAAKPIIDLLAEVPDLSWIDRRSPLIESKLGYIARGENGIAGRRYFFYETGDGTRLFHLHAYPVNHPEIERHLAFRDYLIAHPNTARSYGTLKKKLADKHPDDIDSYISGKDEFVKEAERAALKWKKGCP</sequence>